<feature type="active site" evidence="1">
    <location>
        <position position="294"/>
    </location>
</feature>
<feature type="disulfide bond" evidence="2">
    <location>
        <begin position="91"/>
        <end position="117"/>
    </location>
</feature>
<proteinExistence type="predicted"/>
<dbReference type="GO" id="GO:0004806">
    <property type="term" value="F:triacylglycerol lipase activity"/>
    <property type="evidence" value="ECO:0007669"/>
    <property type="project" value="TreeGrafter"/>
</dbReference>
<protein>
    <submittedName>
        <fullName evidence="4">Lysophospholipase L1-like esterase</fullName>
    </submittedName>
</protein>
<dbReference type="Gene3D" id="3.40.50.1110">
    <property type="entry name" value="SGNH hydrolase"/>
    <property type="match status" value="1"/>
</dbReference>
<dbReference type="SUPFAM" id="SSF52266">
    <property type="entry name" value="SGNH hydrolase"/>
    <property type="match status" value="1"/>
</dbReference>
<dbReference type="AlphaFoldDB" id="A0A0D8BM62"/>
<evidence type="ECO:0000313" key="5">
    <source>
        <dbReference type="Proteomes" id="UP000032545"/>
    </source>
</evidence>
<dbReference type="Pfam" id="PF13472">
    <property type="entry name" value="Lipase_GDSL_2"/>
    <property type="match status" value="1"/>
</dbReference>
<evidence type="ECO:0000256" key="1">
    <source>
        <dbReference type="PIRSR" id="PIRSR637460-1"/>
    </source>
</evidence>
<dbReference type="CDD" id="cd01823">
    <property type="entry name" value="SEST_like"/>
    <property type="match status" value="1"/>
</dbReference>
<evidence type="ECO:0000259" key="3">
    <source>
        <dbReference type="Pfam" id="PF13472"/>
    </source>
</evidence>
<dbReference type="PANTHER" id="PTHR37981:SF1">
    <property type="entry name" value="SGNH HYDROLASE-TYPE ESTERASE DOMAIN-CONTAINING PROTEIN"/>
    <property type="match status" value="1"/>
</dbReference>
<reference evidence="4 5" key="2">
    <citation type="journal article" date="2016" name="Genome Announc.">
        <title>Permanent Draft Genome Sequences for Two Variants of Frankia sp. Strain CpI1, the First Frankia Strain Isolated from Root Nodules of Comptonia peregrina.</title>
        <authorList>
            <person name="Oshone R."/>
            <person name="Hurst S.G.IV."/>
            <person name="Abebe-Akele F."/>
            <person name="Simpson S."/>
            <person name="Morris K."/>
            <person name="Thomas W.K."/>
            <person name="Tisa L.S."/>
        </authorList>
    </citation>
    <scope>NUCLEOTIDE SEQUENCE [LARGE SCALE GENOMIC DNA]</scope>
    <source>
        <strain evidence="5">CpI1-S</strain>
    </source>
</reference>
<feature type="domain" description="SGNH hydrolase-type esterase" evidence="3">
    <location>
        <begin position="70"/>
        <end position="302"/>
    </location>
</feature>
<evidence type="ECO:0000313" key="4">
    <source>
        <dbReference type="EMBL" id="KJE24527.1"/>
    </source>
</evidence>
<dbReference type="EMBL" id="JYFN01000006">
    <property type="protein sequence ID" value="KJE24527.1"/>
    <property type="molecule type" value="Genomic_DNA"/>
</dbReference>
<accession>A0A0D8BM62</accession>
<name>A0A0D8BM62_9ACTN</name>
<evidence type="ECO:0000256" key="2">
    <source>
        <dbReference type="PIRSR" id="PIRSR637460-2"/>
    </source>
</evidence>
<gene>
    <name evidence="4" type="ORF">FF36_01260</name>
</gene>
<sequence length="316" mass="34782">MRDRFHRLRFQAMRDRSSEAWTGDGPGRAGRLVRPFLLALSTVFLYTAVTASSGWNAPAFAAARPRTLAVLGDSYSSGEGSPPFDVLTPRCRRSNQAWPRKLATMEPPATVALFAACAGATTDALNESFKGEVPQLTQLRRLRTAPDVVTITIGGNDAGFSNVILSCFAWKCFWDGEDKRERNLITKELPDVLSANYAAVKAAAPHSRILVVGYPDIFPSSQRKNTCKWLSNTERRQLTNLNSQLNRVIRRAAADADVEYVATDRALRGHEICTKDSWVAPIGLLPPARDLSAHPTARGQQAIATAVDRYLADDRR</sequence>
<reference evidence="5" key="1">
    <citation type="submission" date="2015-02" db="EMBL/GenBank/DDBJ databases">
        <title>Draft Genome of Frankia sp. CpI1-S.</title>
        <authorList>
            <person name="Oshone R.T."/>
            <person name="Ngom M."/>
            <person name="Ghodhbane-Gtari F."/>
            <person name="Gtari M."/>
            <person name="Morris K."/>
            <person name="Thomas K."/>
            <person name="Sen A."/>
            <person name="Tisa L.S."/>
        </authorList>
    </citation>
    <scope>NUCLEOTIDE SEQUENCE [LARGE SCALE GENOMIC DNA]</scope>
    <source>
        <strain evidence="5">CpI1-S</strain>
    </source>
</reference>
<dbReference type="Proteomes" id="UP000032545">
    <property type="component" value="Unassembled WGS sequence"/>
</dbReference>
<dbReference type="GO" id="GO:0019433">
    <property type="term" value="P:triglyceride catabolic process"/>
    <property type="evidence" value="ECO:0007669"/>
    <property type="project" value="TreeGrafter"/>
</dbReference>
<feature type="disulfide bond" evidence="2">
    <location>
        <begin position="167"/>
        <end position="172"/>
    </location>
</feature>
<keyword evidence="2" id="KW-1015">Disulfide bond</keyword>
<organism evidence="4 5">
    <name type="scientific">Frankia torreyi</name>
    <dbReference type="NCBI Taxonomy" id="1856"/>
    <lineage>
        <taxon>Bacteria</taxon>
        <taxon>Bacillati</taxon>
        <taxon>Actinomycetota</taxon>
        <taxon>Actinomycetes</taxon>
        <taxon>Frankiales</taxon>
        <taxon>Frankiaceae</taxon>
        <taxon>Frankia</taxon>
    </lineage>
</organism>
<feature type="active site" description="Nucleophile" evidence="1">
    <location>
        <position position="74"/>
    </location>
</feature>
<dbReference type="PANTHER" id="PTHR37981">
    <property type="entry name" value="LIPASE 2"/>
    <property type="match status" value="1"/>
</dbReference>
<comment type="caution">
    <text evidence="4">The sequence shown here is derived from an EMBL/GenBank/DDBJ whole genome shotgun (WGS) entry which is preliminary data.</text>
</comment>
<dbReference type="InterPro" id="IPR013830">
    <property type="entry name" value="SGNH_hydro"/>
</dbReference>
<dbReference type="InterPro" id="IPR037460">
    <property type="entry name" value="SEST-like"/>
</dbReference>
<feature type="disulfide bond" evidence="2">
    <location>
        <begin position="227"/>
        <end position="273"/>
    </location>
</feature>
<dbReference type="PATRIC" id="fig|1502723.3.peg.5045"/>
<keyword evidence="5" id="KW-1185">Reference proteome</keyword>
<dbReference type="InterPro" id="IPR036514">
    <property type="entry name" value="SGNH_hydro_sf"/>
</dbReference>